<sequence length="177" mass="19901">MITTCDRAIRVARWLRYAILTTMCFIVAANVFLAWRSLIGHPDILSMVQLEVTDPLVGHPRLALIANALVSLIYLYGLYRLVKLMRLFERGDFFSTQATSHLRAFSLSLLFATVAGCLLPAVELATSRAMGLNHVQNASIQMDISDVWMILISTLFFLIAWIMGEARQLAEDNQLII</sequence>
<dbReference type="EMBL" id="QRBE01000004">
    <property type="protein sequence ID" value="RDS82273.1"/>
    <property type="molecule type" value="Genomic_DNA"/>
</dbReference>
<keyword evidence="1" id="KW-0472">Membrane</keyword>
<comment type="caution">
    <text evidence="2">The sequence shown here is derived from an EMBL/GenBank/DDBJ whole genome shotgun (WGS) entry which is preliminary data.</text>
</comment>
<keyword evidence="1" id="KW-0812">Transmembrane</keyword>
<dbReference type="InterPro" id="IPR021354">
    <property type="entry name" value="DUF2975"/>
</dbReference>
<dbReference type="Proteomes" id="UP000254258">
    <property type="component" value="Unassembled WGS sequence"/>
</dbReference>
<keyword evidence="1" id="KW-1133">Transmembrane helix</keyword>
<feature type="transmembrane region" description="Helical" evidence="1">
    <location>
        <begin position="62"/>
        <end position="82"/>
    </location>
</feature>
<reference evidence="2 3" key="1">
    <citation type="submission" date="2018-07" db="EMBL/GenBank/DDBJ databases">
        <title>Dyella monticola sp. nov. and Dyella psychrodurans sp. nov. isolated from monsoon evergreen broad-leaved forest soil of Dinghu Mountain, China.</title>
        <authorList>
            <person name="Gao Z."/>
            <person name="Qiu L."/>
        </authorList>
    </citation>
    <scope>NUCLEOTIDE SEQUENCE [LARGE SCALE GENOMIC DNA]</scope>
    <source>
        <strain evidence="2 3">4G-K06</strain>
    </source>
</reference>
<evidence type="ECO:0000313" key="3">
    <source>
        <dbReference type="Proteomes" id="UP000254258"/>
    </source>
</evidence>
<proteinExistence type="predicted"/>
<feature type="transmembrane region" description="Helical" evidence="1">
    <location>
        <begin position="102"/>
        <end position="122"/>
    </location>
</feature>
<organism evidence="2 3">
    <name type="scientific">Dyella monticola</name>
    <dbReference type="NCBI Taxonomy" id="1927958"/>
    <lineage>
        <taxon>Bacteria</taxon>
        <taxon>Pseudomonadati</taxon>
        <taxon>Pseudomonadota</taxon>
        <taxon>Gammaproteobacteria</taxon>
        <taxon>Lysobacterales</taxon>
        <taxon>Rhodanobacteraceae</taxon>
        <taxon>Dyella</taxon>
    </lineage>
</organism>
<dbReference type="AlphaFoldDB" id="A0A370X1I5"/>
<evidence type="ECO:0000313" key="2">
    <source>
        <dbReference type="EMBL" id="RDS82273.1"/>
    </source>
</evidence>
<keyword evidence="3" id="KW-1185">Reference proteome</keyword>
<feature type="transmembrane region" description="Helical" evidence="1">
    <location>
        <begin position="147"/>
        <end position="164"/>
    </location>
</feature>
<name>A0A370X1I5_9GAMM</name>
<dbReference type="Pfam" id="PF11188">
    <property type="entry name" value="DUF2975"/>
    <property type="match status" value="1"/>
</dbReference>
<gene>
    <name evidence="2" type="ORF">DWU98_09590</name>
</gene>
<evidence type="ECO:0000256" key="1">
    <source>
        <dbReference type="SAM" id="Phobius"/>
    </source>
</evidence>
<feature type="transmembrane region" description="Helical" evidence="1">
    <location>
        <begin position="14"/>
        <end position="35"/>
    </location>
</feature>
<protein>
    <submittedName>
        <fullName evidence="2">DUF2975 domain-containing protein</fullName>
    </submittedName>
</protein>
<accession>A0A370X1I5</accession>